<gene>
    <name evidence="2" type="ORF">CPOL0286_LOCUS4436</name>
</gene>
<evidence type="ECO:0000313" key="2">
    <source>
        <dbReference type="EMBL" id="CAE2200834.1"/>
    </source>
</evidence>
<keyword evidence="1" id="KW-0175">Coiled coil</keyword>
<evidence type="ECO:0000256" key="1">
    <source>
        <dbReference type="SAM" id="Coils"/>
    </source>
</evidence>
<sequence length="183" mass="20635">MTECGADDVTEHLDPEWLLAHVKFLEGIESTEGYKAEQEAEQKAREEASEKAAAAAAAKARAAEEAQARAEKVEAEAKEKAYWATYEAAFKEHVDATFVETQTIAEAKWNGGNFPKASHLEKKINDVIKPRKMELNEEIKKHDPQTLNTVGKQLNKYLRWRFPQGFQERGGTTEWRCLGLKGD</sequence>
<reference evidence="2" key="1">
    <citation type="submission" date="2021-01" db="EMBL/GenBank/DDBJ databases">
        <authorList>
            <person name="Corre E."/>
            <person name="Pelletier E."/>
            <person name="Niang G."/>
            <person name="Scheremetjew M."/>
            <person name="Finn R."/>
            <person name="Kale V."/>
            <person name="Holt S."/>
            <person name="Cochrane G."/>
            <person name="Meng A."/>
            <person name="Brown T."/>
            <person name="Cohen L."/>
        </authorList>
    </citation>
    <scope>NUCLEOTIDE SEQUENCE</scope>
    <source>
        <strain evidence="2">UIO037</strain>
    </source>
</reference>
<dbReference type="AlphaFoldDB" id="A0A7S4HJ57"/>
<protein>
    <submittedName>
        <fullName evidence="2">Uncharacterized protein</fullName>
    </submittedName>
</protein>
<feature type="coiled-coil region" evidence="1">
    <location>
        <begin position="45"/>
        <end position="80"/>
    </location>
</feature>
<proteinExistence type="predicted"/>
<organism evidence="2">
    <name type="scientific">Prymnesium polylepis</name>
    <dbReference type="NCBI Taxonomy" id="72548"/>
    <lineage>
        <taxon>Eukaryota</taxon>
        <taxon>Haptista</taxon>
        <taxon>Haptophyta</taxon>
        <taxon>Prymnesiophyceae</taxon>
        <taxon>Prymnesiales</taxon>
        <taxon>Prymnesiaceae</taxon>
        <taxon>Prymnesium</taxon>
    </lineage>
</organism>
<dbReference type="EMBL" id="HBKO01009676">
    <property type="protein sequence ID" value="CAE2200834.1"/>
    <property type="molecule type" value="Transcribed_RNA"/>
</dbReference>
<accession>A0A7S4HJ57</accession>
<name>A0A7S4HJ57_9EUKA</name>